<evidence type="ECO:0000313" key="3">
    <source>
        <dbReference type="EMBL" id="UUN99836.1"/>
    </source>
</evidence>
<dbReference type="CDD" id="cd00293">
    <property type="entry name" value="USP-like"/>
    <property type="match status" value="1"/>
</dbReference>
<dbReference type="EMBL" id="CP092085">
    <property type="protein sequence ID" value="UUN99836.1"/>
    <property type="molecule type" value="Genomic_DNA"/>
</dbReference>
<protein>
    <recommendedName>
        <fullName evidence="2">Universal stress protein</fullName>
    </recommendedName>
</protein>
<comment type="subcellular location">
    <subcellularLocation>
        <location evidence="2">Cytoplasm</location>
    </subcellularLocation>
</comment>
<dbReference type="PANTHER" id="PTHR46268">
    <property type="entry name" value="STRESS RESPONSE PROTEIN NHAX"/>
    <property type="match status" value="1"/>
</dbReference>
<sequence length="147" mass="15942">MSYQNILVPVDGSDISFSAIKHAASIAKAFGSKLTAISVVADDPFAAADFYYSPDMLKEYIQEAIKNAEEALSKARQLAEQQGAQIETQVVRNSVSAETFIKTAESLNTDLIVMGSHGRKGFQKFLLGSFAQDVLGQTQLPVLIIKQ</sequence>
<dbReference type="AlphaFoldDB" id="A0A0A8TSZ2"/>
<dbReference type="InterPro" id="IPR014729">
    <property type="entry name" value="Rossmann-like_a/b/a_fold"/>
</dbReference>
<accession>A0A0A8TSZ2</accession>
<dbReference type="SUPFAM" id="SSF52402">
    <property type="entry name" value="Adenine nucleotide alpha hydrolases-like"/>
    <property type="match status" value="1"/>
</dbReference>
<evidence type="ECO:0000313" key="4">
    <source>
        <dbReference type="Proteomes" id="UP000644140"/>
    </source>
</evidence>
<dbReference type="PRINTS" id="PR01438">
    <property type="entry name" value="UNVRSLSTRESS"/>
</dbReference>
<reference evidence="3" key="1">
    <citation type="submission" date="2022-02" db="EMBL/GenBank/DDBJ databases">
        <title>Characterization of Tn125 harboring carbapenem-resistant Acinetobacter bereziniae clinical isolates.</title>
        <authorList>
            <person name="Wong N.-K."/>
            <person name="Pan Q."/>
        </authorList>
    </citation>
    <scope>NUCLEOTIDE SEQUENCE</scope>
    <source>
        <strain evidence="3">GD03393</strain>
    </source>
</reference>
<evidence type="ECO:0000256" key="2">
    <source>
        <dbReference type="PIRNR" id="PIRNR006276"/>
    </source>
</evidence>
<dbReference type="Proteomes" id="UP000644140">
    <property type="component" value="Chromosome"/>
</dbReference>
<keyword evidence="2" id="KW-0963">Cytoplasm</keyword>
<dbReference type="GeneID" id="69462645"/>
<name>A0A0A8TSZ2_ACIBZ</name>
<dbReference type="eggNOG" id="COG0589">
    <property type="taxonomic scope" value="Bacteria"/>
</dbReference>
<dbReference type="Pfam" id="PF00582">
    <property type="entry name" value="Usp"/>
    <property type="match status" value="1"/>
</dbReference>
<dbReference type="InterPro" id="IPR006016">
    <property type="entry name" value="UspA"/>
</dbReference>
<dbReference type="GO" id="GO:0005737">
    <property type="term" value="C:cytoplasm"/>
    <property type="evidence" value="ECO:0007669"/>
    <property type="project" value="UniProtKB-SubCell"/>
</dbReference>
<dbReference type="Gene3D" id="3.40.50.620">
    <property type="entry name" value="HUPs"/>
    <property type="match status" value="1"/>
</dbReference>
<comment type="similarity">
    <text evidence="1 2">Belongs to the universal stress protein A family.</text>
</comment>
<dbReference type="RefSeq" id="WP_004830674.1">
    <property type="nucleotide sequence ID" value="NZ_BBLJ01000020.1"/>
</dbReference>
<dbReference type="KEGG" id="aber:BSR55_11065"/>
<proteinExistence type="inferred from homology"/>
<organism evidence="3 4">
    <name type="scientific">Acinetobacter bereziniae</name>
    <name type="common">Acinetobacter genomosp. 10</name>
    <dbReference type="NCBI Taxonomy" id="106648"/>
    <lineage>
        <taxon>Bacteria</taxon>
        <taxon>Pseudomonadati</taxon>
        <taxon>Pseudomonadota</taxon>
        <taxon>Gammaproteobacteria</taxon>
        <taxon>Moraxellales</taxon>
        <taxon>Moraxellaceae</taxon>
        <taxon>Acinetobacter</taxon>
    </lineage>
</organism>
<gene>
    <name evidence="3" type="ORF">I9054_010465</name>
</gene>
<dbReference type="PANTHER" id="PTHR46268:SF15">
    <property type="entry name" value="UNIVERSAL STRESS PROTEIN HP_0031"/>
    <property type="match status" value="1"/>
</dbReference>
<dbReference type="InterPro" id="IPR006015">
    <property type="entry name" value="Universal_stress_UspA"/>
</dbReference>
<dbReference type="PIRSF" id="PIRSF006276">
    <property type="entry name" value="UspA"/>
    <property type="match status" value="1"/>
</dbReference>
<evidence type="ECO:0000256" key="1">
    <source>
        <dbReference type="ARBA" id="ARBA00008791"/>
    </source>
</evidence>